<dbReference type="PROSITE" id="PS51318">
    <property type="entry name" value="TAT"/>
    <property type="match status" value="1"/>
</dbReference>
<dbReference type="eggNOG" id="ENOG50341XG">
    <property type="taxonomic scope" value="Bacteria"/>
</dbReference>
<accession>W4HJE5</accession>
<feature type="compositionally biased region" description="Basic residues" evidence="1">
    <location>
        <begin position="249"/>
        <end position="259"/>
    </location>
</feature>
<feature type="transmembrane region" description="Helical" evidence="2">
    <location>
        <begin position="12"/>
        <end position="31"/>
    </location>
</feature>
<organism evidence="3 4">
    <name type="scientific">Roseivivax marinus</name>
    <dbReference type="NCBI Taxonomy" id="1379903"/>
    <lineage>
        <taxon>Bacteria</taxon>
        <taxon>Pseudomonadati</taxon>
        <taxon>Pseudomonadota</taxon>
        <taxon>Alphaproteobacteria</taxon>
        <taxon>Rhodobacterales</taxon>
        <taxon>Roseobacteraceae</taxon>
        <taxon>Roseivivax</taxon>
    </lineage>
</organism>
<keyword evidence="2" id="KW-0472">Membrane</keyword>
<keyword evidence="4" id="KW-1185">Reference proteome</keyword>
<reference evidence="3 4" key="1">
    <citation type="journal article" date="2014" name="Antonie Van Leeuwenhoek">
        <title>Roseivivax atlanticus sp. nov., isolated from surface seawater of the Atlantic Ocean.</title>
        <authorList>
            <person name="Li G."/>
            <person name="Lai Q."/>
            <person name="Liu X."/>
            <person name="Sun F."/>
            <person name="Shao Z."/>
        </authorList>
    </citation>
    <scope>NUCLEOTIDE SEQUENCE [LARGE SCALE GENOMIC DNA]</scope>
    <source>
        <strain evidence="3 4">22II-s10s</strain>
    </source>
</reference>
<dbReference type="EMBL" id="AQQW01000005">
    <property type="protein sequence ID" value="ETW12852.1"/>
    <property type="molecule type" value="Genomic_DNA"/>
</dbReference>
<evidence type="ECO:0000313" key="4">
    <source>
        <dbReference type="Proteomes" id="UP000019063"/>
    </source>
</evidence>
<protein>
    <submittedName>
        <fullName evidence="3">Uncharacterized protein</fullName>
    </submittedName>
</protein>
<dbReference type="STRING" id="1379903.ATO8_09923"/>
<feature type="region of interest" description="Disordered" evidence="1">
    <location>
        <begin position="225"/>
        <end position="259"/>
    </location>
</feature>
<dbReference type="InterPro" id="IPR006311">
    <property type="entry name" value="TAT_signal"/>
</dbReference>
<feature type="transmembrane region" description="Helical" evidence="2">
    <location>
        <begin position="62"/>
        <end position="83"/>
    </location>
</feature>
<comment type="caution">
    <text evidence="3">The sequence shown here is derived from an EMBL/GenBank/DDBJ whole genome shotgun (WGS) entry which is preliminary data.</text>
</comment>
<dbReference type="Proteomes" id="UP000019063">
    <property type="component" value="Unassembled WGS sequence"/>
</dbReference>
<sequence length="259" mass="26136">MTGAAGDPVLRRAFVAGGLTAAGVASVALAVFGPGLWAALACHVLATFLCLPVLWRDRPAMALVAGASLTLGPLAGAVLLIALTGPGRALAAPGPEADDLPAGPAQSRVDRICAEIAEGRRPRPDAAPVPALAEIFVSGSLADQQTALAAMVRDYAPALRPALDRALASDIPAVRVQAAAVFAHLRDGYAARARALTHGTTGLTGEAHSAELAVVRGSGFVDPAPLDGVVTPAEPETHTRRENGGTGSGRRRAVRSAPA</sequence>
<evidence type="ECO:0000256" key="2">
    <source>
        <dbReference type="SAM" id="Phobius"/>
    </source>
</evidence>
<evidence type="ECO:0000313" key="3">
    <source>
        <dbReference type="EMBL" id="ETW12852.1"/>
    </source>
</evidence>
<gene>
    <name evidence="3" type="ORF">ATO8_09923</name>
</gene>
<feature type="transmembrane region" description="Helical" evidence="2">
    <location>
        <begin position="37"/>
        <end position="55"/>
    </location>
</feature>
<keyword evidence="2" id="KW-0812">Transmembrane</keyword>
<dbReference type="AlphaFoldDB" id="W4HJE5"/>
<name>W4HJE5_9RHOB</name>
<keyword evidence="2" id="KW-1133">Transmembrane helix</keyword>
<proteinExistence type="predicted"/>
<dbReference type="RefSeq" id="WP_131618158.1">
    <property type="nucleotide sequence ID" value="NZ_AQQW01000005.1"/>
</dbReference>
<evidence type="ECO:0000256" key="1">
    <source>
        <dbReference type="SAM" id="MobiDB-lite"/>
    </source>
</evidence>